<sequence length="143" mass="15286">MKKNMLKNRKKKGFTLIELIAVIAILGILIAVIAPRMTGYTDSAKVSKTKANVKTLVTAIEVYNSTAKDVPVDVDTTVADMIDGEADADTDLDGDTNAIDTLKETAKSISEGDDAIETTTTYENLLDALDEDVTTYGGIKAVL</sequence>
<dbReference type="Proteomes" id="UP000594014">
    <property type="component" value="Chromosome"/>
</dbReference>
<organism evidence="1 2">
    <name type="scientific">Anoxybacterium hadale</name>
    <dbReference type="NCBI Taxonomy" id="3408580"/>
    <lineage>
        <taxon>Bacteria</taxon>
        <taxon>Bacillati</taxon>
        <taxon>Bacillota</taxon>
        <taxon>Clostridia</taxon>
        <taxon>Peptostreptococcales</taxon>
        <taxon>Anaerovoracaceae</taxon>
        <taxon>Anoxybacterium</taxon>
    </lineage>
</organism>
<accession>A0ACD1A9D9</accession>
<name>A0ACD1A9D9_9FIRM</name>
<evidence type="ECO:0000313" key="2">
    <source>
        <dbReference type="Proteomes" id="UP000594014"/>
    </source>
</evidence>
<evidence type="ECO:0000313" key="1">
    <source>
        <dbReference type="EMBL" id="QOX63040.1"/>
    </source>
</evidence>
<protein>
    <submittedName>
        <fullName evidence="1">Prepilin-type N-terminal cleavage/methylation domain-containing protein</fullName>
    </submittedName>
</protein>
<gene>
    <name evidence="1" type="ORF">FRZ06_06640</name>
</gene>
<dbReference type="EMBL" id="CP042469">
    <property type="protein sequence ID" value="QOX63040.1"/>
    <property type="molecule type" value="Genomic_DNA"/>
</dbReference>
<reference evidence="1" key="1">
    <citation type="submission" date="2019-08" db="EMBL/GenBank/DDBJ databases">
        <title>Genome sequence of Clostridiales bacterium MT110.</title>
        <authorList>
            <person name="Cao J."/>
        </authorList>
    </citation>
    <scope>NUCLEOTIDE SEQUENCE</scope>
    <source>
        <strain evidence="1">MT110</strain>
    </source>
</reference>
<proteinExistence type="predicted"/>
<keyword evidence="2" id="KW-1185">Reference proteome</keyword>